<gene>
    <name evidence="14" type="ORF">ACA1_295260</name>
</gene>
<dbReference type="EC" id="2.7.7.14" evidence="10"/>
<evidence type="ECO:0000256" key="10">
    <source>
        <dbReference type="ARBA" id="ARBA00024221"/>
    </source>
</evidence>
<evidence type="ECO:0000256" key="7">
    <source>
        <dbReference type="ARBA" id="ARBA00023209"/>
    </source>
</evidence>
<dbReference type="PANTHER" id="PTHR45780">
    <property type="entry name" value="ETHANOLAMINE-PHOSPHATE CYTIDYLYLTRANSFERASE"/>
    <property type="match status" value="1"/>
</dbReference>
<dbReference type="GO" id="GO:0004306">
    <property type="term" value="F:ethanolamine-phosphate cytidylyltransferase activity"/>
    <property type="evidence" value="ECO:0007669"/>
    <property type="project" value="UniProtKB-EC"/>
</dbReference>
<protein>
    <recommendedName>
        <fullName evidence="10">ethanolamine-phosphate cytidylyltransferase</fullName>
        <ecNumber evidence="10">2.7.7.14</ecNumber>
    </recommendedName>
    <alternativeName>
        <fullName evidence="11">CTP:phosphoethanolamine cytidylyltransferase</fullName>
    </alternativeName>
</protein>
<dbReference type="UniPathway" id="UPA00558">
    <property type="reaction ID" value="UER00742"/>
</dbReference>
<dbReference type="KEGG" id="acan:ACA1_295260"/>
<dbReference type="GO" id="GO:0006646">
    <property type="term" value="P:phosphatidylethanolamine biosynthetic process"/>
    <property type="evidence" value="ECO:0007669"/>
    <property type="project" value="UniProtKB-UniPathway"/>
</dbReference>
<feature type="domain" description="Cytidyltransferase-like" evidence="13">
    <location>
        <begin position="25"/>
        <end position="145"/>
    </location>
</feature>
<evidence type="ECO:0000256" key="5">
    <source>
        <dbReference type="ARBA" id="ARBA00022695"/>
    </source>
</evidence>
<keyword evidence="4 14" id="KW-0808">Transferase</keyword>
<dbReference type="Proteomes" id="UP000011083">
    <property type="component" value="Unassembled WGS sequence"/>
</dbReference>
<dbReference type="InterPro" id="IPR044608">
    <property type="entry name" value="Ect1/PCYT2"/>
</dbReference>
<keyword evidence="15" id="KW-1185">Reference proteome</keyword>
<keyword evidence="8" id="KW-1208">Phospholipid metabolism</keyword>
<evidence type="ECO:0000256" key="12">
    <source>
        <dbReference type="SAM" id="MobiDB-lite"/>
    </source>
</evidence>
<dbReference type="NCBIfam" id="TIGR00125">
    <property type="entry name" value="cyt_tran_rel"/>
    <property type="match status" value="2"/>
</dbReference>
<dbReference type="AlphaFoldDB" id="L8HM00"/>
<dbReference type="CDD" id="cd02174">
    <property type="entry name" value="CCT"/>
    <property type="match status" value="1"/>
</dbReference>
<dbReference type="STRING" id="1257118.L8HM00"/>
<dbReference type="InterPro" id="IPR041723">
    <property type="entry name" value="CCT"/>
</dbReference>
<dbReference type="CDD" id="cd02173">
    <property type="entry name" value="ECT"/>
    <property type="match status" value="1"/>
</dbReference>
<comment type="pathway">
    <text evidence="9">Phospholipid metabolism; phosphatidylethanolamine biosynthesis; phosphatidylethanolamine from ethanolamine: step 2/3.</text>
</comment>
<feature type="region of interest" description="Disordered" evidence="12">
    <location>
        <begin position="341"/>
        <end position="366"/>
    </location>
</feature>
<dbReference type="VEuPathDB" id="AmoebaDB:ACA1_295260"/>
<evidence type="ECO:0000256" key="8">
    <source>
        <dbReference type="ARBA" id="ARBA00023264"/>
    </source>
</evidence>
<evidence type="ECO:0000313" key="14">
    <source>
        <dbReference type="EMBL" id="ELR25441.1"/>
    </source>
</evidence>
<evidence type="ECO:0000256" key="3">
    <source>
        <dbReference type="ARBA" id="ARBA00022516"/>
    </source>
</evidence>
<name>L8HM00_ACACF</name>
<evidence type="ECO:0000256" key="9">
    <source>
        <dbReference type="ARBA" id="ARBA00024191"/>
    </source>
</evidence>
<feature type="domain" description="Cytidyltransferase-like" evidence="13">
    <location>
        <begin position="202"/>
        <end position="330"/>
    </location>
</feature>
<dbReference type="OMA" id="QCKYINA"/>
<dbReference type="InterPro" id="IPR014729">
    <property type="entry name" value="Rossmann-like_a/b/a_fold"/>
</dbReference>
<dbReference type="PANTHER" id="PTHR45780:SF2">
    <property type="entry name" value="ETHANOLAMINE-PHOSPHATE CYTIDYLYLTRANSFERASE"/>
    <property type="match status" value="1"/>
</dbReference>
<dbReference type="RefSeq" id="XP_004368196.1">
    <property type="nucleotide sequence ID" value="XM_004368139.1"/>
</dbReference>
<dbReference type="OrthoDB" id="40021at2759"/>
<evidence type="ECO:0000256" key="1">
    <source>
        <dbReference type="ARBA" id="ARBA00005189"/>
    </source>
</evidence>
<feature type="compositionally biased region" description="Low complexity" evidence="12">
    <location>
        <begin position="355"/>
        <end position="366"/>
    </location>
</feature>
<evidence type="ECO:0000256" key="2">
    <source>
        <dbReference type="ARBA" id="ARBA00010101"/>
    </source>
</evidence>
<feature type="compositionally biased region" description="Basic and acidic residues" evidence="12">
    <location>
        <begin position="341"/>
        <end position="354"/>
    </location>
</feature>
<evidence type="ECO:0000256" key="4">
    <source>
        <dbReference type="ARBA" id="ARBA00022679"/>
    </source>
</evidence>
<proteinExistence type="inferred from homology"/>
<evidence type="ECO:0000313" key="15">
    <source>
        <dbReference type="Proteomes" id="UP000011083"/>
    </source>
</evidence>
<comment type="pathway">
    <text evidence="1">Lipid metabolism.</text>
</comment>
<comment type="similarity">
    <text evidence="2">Belongs to the cytidylyltransferase family.</text>
</comment>
<reference evidence="14 15" key="1">
    <citation type="journal article" date="2013" name="Genome Biol.">
        <title>Genome of Acanthamoeba castellanii highlights extensive lateral gene transfer and early evolution of tyrosine kinase signaling.</title>
        <authorList>
            <person name="Clarke M."/>
            <person name="Lohan A.J."/>
            <person name="Liu B."/>
            <person name="Lagkouvardos I."/>
            <person name="Roy S."/>
            <person name="Zafar N."/>
            <person name="Bertelli C."/>
            <person name="Schilde C."/>
            <person name="Kianianmomeni A."/>
            <person name="Burglin T.R."/>
            <person name="Frech C."/>
            <person name="Turcotte B."/>
            <person name="Kopec K.O."/>
            <person name="Synnott J.M."/>
            <person name="Choo C."/>
            <person name="Paponov I."/>
            <person name="Finkler A."/>
            <person name="Soon Heng Tan C."/>
            <person name="Hutchins A.P."/>
            <person name="Weinmeier T."/>
            <person name="Rattei T."/>
            <person name="Chu J.S."/>
            <person name="Gimenez G."/>
            <person name="Irimia M."/>
            <person name="Rigden D.J."/>
            <person name="Fitzpatrick D.A."/>
            <person name="Lorenzo-Morales J."/>
            <person name="Bateman A."/>
            <person name="Chiu C.H."/>
            <person name="Tang P."/>
            <person name="Hegemann P."/>
            <person name="Fromm H."/>
            <person name="Raoult D."/>
            <person name="Greub G."/>
            <person name="Miranda-Saavedra D."/>
            <person name="Chen N."/>
            <person name="Nash P."/>
            <person name="Ginger M.L."/>
            <person name="Horn M."/>
            <person name="Schaap P."/>
            <person name="Caler L."/>
            <person name="Loftus B."/>
        </authorList>
    </citation>
    <scope>NUCLEOTIDE SEQUENCE [LARGE SCALE GENOMIC DNA]</scope>
    <source>
        <strain evidence="14 15">Neff</strain>
    </source>
</reference>
<sequence>MEGKHEGEGEQQAGKKPVRVWIDMCADMFHFGHANALRQAKQMGDVLVVGIHPDEEIIRNKGPPVMNQDERLAVVKACKWVDEVTLDAPYQTTLATLDKFNIDFAVHGEDISVNSDGTDSYEEVKKAGRFKLIKRTTGVSTTDLVGRMLLLTKNHFNRSPAEAAESLPDQLPRPKPVAFSSRILYLFSNGRSPKEGDRVGYIDGGWDLFHAGHVEALKQARAMCDYLMVGVHSDQDINRSRGSNYPIMNLNERALCVLSCRYVDEVIIGAPWGISEDDLTNLRISLVLHGDERDQYYPLPSADDPYAAAKKLGIFQEIKYSQGLSTTSIVDRIIHHRLTYEKRNKDREARDRQIAEQQAQPKPAPQ</sequence>
<dbReference type="Pfam" id="PF01467">
    <property type="entry name" value="CTP_transf_like"/>
    <property type="match status" value="2"/>
</dbReference>
<dbReference type="Gene3D" id="3.40.50.620">
    <property type="entry name" value="HUPs"/>
    <property type="match status" value="2"/>
</dbReference>
<evidence type="ECO:0000256" key="6">
    <source>
        <dbReference type="ARBA" id="ARBA00023098"/>
    </source>
</evidence>
<evidence type="ECO:0000256" key="11">
    <source>
        <dbReference type="ARBA" id="ARBA00031473"/>
    </source>
</evidence>
<dbReference type="EMBL" id="KB007805">
    <property type="protein sequence ID" value="ELR25441.1"/>
    <property type="molecule type" value="Genomic_DNA"/>
</dbReference>
<accession>L8HM00</accession>
<evidence type="ECO:0000259" key="13">
    <source>
        <dbReference type="Pfam" id="PF01467"/>
    </source>
</evidence>
<organism evidence="14 15">
    <name type="scientific">Acanthamoeba castellanii (strain ATCC 30010 / Neff)</name>
    <dbReference type="NCBI Taxonomy" id="1257118"/>
    <lineage>
        <taxon>Eukaryota</taxon>
        <taxon>Amoebozoa</taxon>
        <taxon>Discosea</taxon>
        <taxon>Longamoebia</taxon>
        <taxon>Centramoebida</taxon>
        <taxon>Acanthamoebidae</taxon>
        <taxon>Acanthamoeba</taxon>
    </lineage>
</organism>
<dbReference type="GO" id="GO:0005737">
    <property type="term" value="C:cytoplasm"/>
    <property type="evidence" value="ECO:0007669"/>
    <property type="project" value="TreeGrafter"/>
</dbReference>
<dbReference type="InterPro" id="IPR004821">
    <property type="entry name" value="Cyt_trans-like"/>
</dbReference>
<keyword evidence="3" id="KW-0444">Lipid biosynthesis</keyword>
<dbReference type="GeneID" id="14926498"/>
<keyword evidence="6" id="KW-0443">Lipid metabolism</keyword>
<dbReference type="SUPFAM" id="SSF52374">
    <property type="entry name" value="Nucleotidylyl transferase"/>
    <property type="match status" value="2"/>
</dbReference>
<keyword evidence="7" id="KW-0594">Phospholipid biosynthesis</keyword>
<keyword evidence="5 14" id="KW-0548">Nucleotidyltransferase</keyword>